<dbReference type="HOGENOM" id="CLU_2608514_0_0_1"/>
<accession>B4JTK9</accession>
<keyword evidence="2" id="KW-1185">Reference proteome</keyword>
<dbReference type="EMBL" id="CH916374">
    <property type="protein sequence ID" value="EDV91438.1"/>
    <property type="molecule type" value="Genomic_DNA"/>
</dbReference>
<evidence type="ECO:0000313" key="2">
    <source>
        <dbReference type="Proteomes" id="UP000001070"/>
    </source>
</evidence>
<dbReference type="AlphaFoldDB" id="B4JTK9"/>
<reference evidence="1 2" key="1">
    <citation type="journal article" date="2007" name="Nature">
        <title>Evolution of genes and genomes on the Drosophila phylogeny.</title>
        <authorList>
            <consortium name="Drosophila 12 Genomes Consortium"/>
            <person name="Clark A.G."/>
            <person name="Eisen M.B."/>
            <person name="Smith D.R."/>
            <person name="Bergman C.M."/>
            <person name="Oliver B."/>
            <person name="Markow T.A."/>
            <person name="Kaufman T.C."/>
            <person name="Kellis M."/>
            <person name="Gelbart W."/>
            <person name="Iyer V.N."/>
            <person name="Pollard D.A."/>
            <person name="Sackton T.B."/>
            <person name="Larracuente A.M."/>
            <person name="Singh N.D."/>
            <person name="Abad J.P."/>
            <person name="Abt D.N."/>
            <person name="Adryan B."/>
            <person name="Aguade M."/>
            <person name="Akashi H."/>
            <person name="Anderson W.W."/>
            <person name="Aquadro C.F."/>
            <person name="Ardell D.H."/>
            <person name="Arguello R."/>
            <person name="Artieri C.G."/>
            <person name="Barbash D.A."/>
            <person name="Barker D."/>
            <person name="Barsanti P."/>
            <person name="Batterham P."/>
            <person name="Batzoglou S."/>
            <person name="Begun D."/>
            <person name="Bhutkar A."/>
            <person name="Blanco E."/>
            <person name="Bosak S.A."/>
            <person name="Bradley R.K."/>
            <person name="Brand A.D."/>
            <person name="Brent M.R."/>
            <person name="Brooks A.N."/>
            <person name="Brown R.H."/>
            <person name="Butlin R.K."/>
            <person name="Caggese C."/>
            <person name="Calvi B.R."/>
            <person name="Bernardo de Carvalho A."/>
            <person name="Caspi A."/>
            <person name="Castrezana S."/>
            <person name="Celniker S.E."/>
            <person name="Chang J.L."/>
            <person name="Chapple C."/>
            <person name="Chatterji S."/>
            <person name="Chinwalla A."/>
            <person name="Civetta A."/>
            <person name="Clifton S.W."/>
            <person name="Comeron J.M."/>
            <person name="Costello J.C."/>
            <person name="Coyne J.A."/>
            <person name="Daub J."/>
            <person name="David R.G."/>
            <person name="Delcher A.L."/>
            <person name="Delehaunty K."/>
            <person name="Do C.B."/>
            <person name="Ebling H."/>
            <person name="Edwards K."/>
            <person name="Eickbush T."/>
            <person name="Evans J.D."/>
            <person name="Filipski A."/>
            <person name="Findeiss S."/>
            <person name="Freyhult E."/>
            <person name="Fulton L."/>
            <person name="Fulton R."/>
            <person name="Garcia A.C."/>
            <person name="Gardiner A."/>
            <person name="Garfield D.A."/>
            <person name="Garvin B.E."/>
            <person name="Gibson G."/>
            <person name="Gilbert D."/>
            <person name="Gnerre S."/>
            <person name="Godfrey J."/>
            <person name="Good R."/>
            <person name="Gotea V."/>
            <person name="Gravely B."/>
            <person name="Greenberg A.J."/>
            <person name="Griffiths-Jones S."/>
            <person name="Gross S."/>
            <person name="Guigo R."/>
            <person name="Gustafson E.A."/>
            <person name="Haerty W."/>
            <person name="Hahn M.W."/>
            <person name="Halligan D.L."/>
            <person name="Halpern A.L."/>
            <person name="Halter G.M."/>
            <person name="Han M.V."/>
            <person name="Heger A."/>
            <person name="Hillier L."/>
            <person name="Hinrichs A.S."/>
            <person name="Holmes I."/>
            <person name="Hoskins R.A."/>
            <person name="Hubisz M.J."/>
            <person name="Hultmark D."/>
            <person name="Huntley M.A."/>
            <person name="Jaffe D.B."/>
            <person name="Jagadeeshan S."/>
            <person name="Jeck W.R."/>
            <person name="Johnson J."/>
            <person name="Jones C.D."/>
            <person name="Jordan W.C."/>
            <person name="Karpen G.H."/>
            <person name="Kataoka E."/>
            <person name="Keightley P.D."/>
            <person name="Kheradpour P."/>
            <person name="Kirkness E.F."/>
            <person name="Koerich L.B."/>
            <person name="Kristiansen K."/>
            <person name="Kudrna D."/>
            <person name="Kulathinal R.J."/>
            <person name="Kumar S."/>
            <person name="Kwok R."/>
            <person name="Lander E."/>
            <person name="Langley C.H."/>
            <person name="Lapoint R."/>
            <person name="Lazzaro B.P."/>
            <person name="Lee S.J."/>
            <person name="Levesque L."/>
            <person name="Li R."/>
            <person name="Lin C.F."/>
            <person name="Lin M.F."/>
            <person name="Lindblad-Toh K."/>
            <person name="Llopart A."/>
            <person name="Long M."/>
            <person name="Low L."/>
            <person name="Lozovsky E."/>
            <person name="Lu J."/>
            <person name="Luo M."/>
            <person name="Machado C.A."/>
            <person name="Makalowski W."/>
            <person name="Marzo M."/>
            <person name="Matsuda M."/>
            <person name="Matzkin L."/>
            <person name="McAllister B."/>
            <person name="McBride C.S."/>
            <person name="McKernan B."/>
            <person name="McKernan K."/>
            <person name="Mendez-Lago M."/>
            <person name="Minx P."/>
            <person name="Mollenhauer M.U."/>
            <person name="Montooth K."/>
            <person name="Mount S.M."/>
            <person name="Mu X."/>
            <person name="Myers E."/>
            <person name="Negre B."/>
            <person name="Newfeld S."/>
            <person name="Nielsen R."/>
            <person name="Noor M.A."/>
            <person name="O'Grady P."/>
            <person name="Pachter L."/>
            <person name="Papaceit M."/>
            <person name="Parisi M.J."/>
            <person name="Parisi M."/>
            <person name="Parts L."/>
            <person name="Pedersen J.S."/>
            <person name="Pesole G."/>
            <person name="Phillippy A.M."/>
            <person name="Ponting C.P."/>
            <person name="Pop M."/>
            <person name="Porcelli D."/>
            <person name="Powell J.R."/>
            <person name="Prohaska S."/>
            <person name="Pruitt K."/>
            <person name="Puig M."/>
            <person name="Quesneville H."/>
            <person name="Ram K.R."/>
            <person name="Rand D."/>
            <person name="Rasmussen M.D."/>
            <person name="Reed L.K."/>
            <person name="Reenan R."/>
            <person name="Reily A."/>
            <person name="Remington K.A."/>
            <person name="Rieger T.T."/>
            <person name="Ritchie M.G."/>
            <person name="Robin C."/>
            <person name="Rogers Y.H."/>
            <person name="Rohde C."/>
            <person name="Rozas J."/>
            <person name="Rubenfield M.J."/>
            <person name="Ruiz A."/>
            <person name="Russo S."/>
            <person name="Salzberg S.L."/>
            <person name="Sanchez-Gracia A."/>
            <person name="Saranga D.J."/>
            <person name="Sato H."/>
            <person name="Schaeffer S.W."/>
            <person name="Schatz M.C."/>
            <person name="Schlenke T."/>
            <person name="Schwartz R."/>
            <person name="Segarra C."/>
            <person name="Singh R.S."/>
            <person name="Sirot L."/>
            <person name="Sirota M."/>
            <person name="Sisneros N.B."/>
            <person name="Smith C.D."/>
            <person name="Smith T.F."/>
            <person name="Spieth J."/>
            <person name="Stage D.E."/>
            <person name="Stark A."/>
            <person name="Stephan W."/>
            <person name="Strausberg R.L."/>
            <person name="Strempel S."/>
            <person name="Sturgill D."/>
            <person name="Sutton G."/>
            <person name="Sutton G.G."/>
            <person name="Tao W."/>
            <person name="Teichmann S."/>
            <person name="Tobari Y.N."/>
            <person name="Tomimura Y."/>
            <person name="Tsolas J.M."/>
            <person name="Valente V.L."/>
            <person name="Venter E."/>
            <person name="Venter J.C."/>
            <person name="Vicario S."/>
            <person name="Vieira F.G."/>
            <person name="Vilella A.J."/>
            <person name="Villasante A."/>
            <person name="Walenz B."/>
            <person name="Wang J."/>
            <person name="Wasserman M."/>
            <person name="Watts T."/>
            <person name="Wilson D."/>
            <person name="Wilson R.K."/>
            <person name="Wing R.A."/>
            <person name="Wolfner M.F."/>
            <person name="Wong A."/>
            <person name="Wong G.K."/>
            <person name="Wu C.I."/>
            <person name="Wu G."/>
            <person name="Yamamoto D."/>
            <person name="Yang H.P."/>
            <person name="Yang S.P."/>
            <person name="Yorke J.A."/>
            <person name="Yoshida K."/>
            <person name="Zdobnov E."/>
            <person name="Zhang P."/>
            <person name="Zhang Y."/>
            <person name="Zimin A.V."/>
            <person name="Baldwin J."/>
            <person name="Abdouelleil A."/>
            <person name="Abdulkadir J."/>
            <person name="Abebe A."/>
            <person name="Abera B."/>
            <person name="Abreu J."/>
            <person name="Acer S.C."/>
            <person name="Aftuck L."/>
            <person name="Alexander A."/>
            <person name="An P."/>
            <person name="Anderson E."/>
            <person name="Anderson S."/>
            <person name="Arachi H."/>
            <person name="Azer M."/>
            <person name="Bachantsang P."/>
            <person name="Barry A."/>
            <person name="Bayul T."/>
            <person name="Berlin A."/>
            <person name="Bessette D."/>
            <person name="Bloom T."/>
            <person name="Blye J."/>
            <person name="Boguslavskiy L."/>
            <person name="Bonnet C."/>
            <person name="Boukhgalter B."/>
            <person name="Bourzgui I."/>
            <person name="Brown A."/>
            <person name="Cahill P."/>
            <person name="Channer S."/>
            <person name="Cheshatsang Y."/>
            <person name="Chuda L."/>
            <person name="Citroen M."/>
            <person name="Collymore A."/>
            <person name="Cooke P."/>
            <person name="Costello M."/>
            <person name="D'Aco K."/>
            <person name="Daza R."/>
            <person name="De Haan G."/>
            <person name="DeGray S."/>
            <person name="DeMaso C."/>
            <person name="Dhargay N."/>
            <person name="Dooley K."/>
            <person name="Dooley E."/>
            <person name="Doricent M."/>
            <person name="Dorje P."/>
            <person name="Dorjee K."/>
            <person name="Dupes A."/>
            <person name="Elong R."/>
            <person name="Falk J."/>
            <person name="Farina A."/>
            <person name="Faro S."/>
            <person name="Ferguson D."/>
            <person name="Fisher S."/>
            <person name="Foley C.D."/>
            <person name="Franke A."/>
            <person name="Friedrich D."/>
            <person name="Gadbois L."/>
            <person name="Gearin G."/>
            <person name="Gearin C.R."/>
            <person name="Giannoukos G."/>
            <person name="Goode T."/>
            <person name="Graham J."/>
            <person name="Grandbois E."/>
            <person name="Grewal S."/>
            <person name="Gyaltsen K."/>
            <person name="Hafez N."/>
            <person name="Hagos B."/>
            <person name="Hall J."/>
            <person name="Henson C."/>
            <person name="Hollinger A."/>
            <person name="Honan T."/>
            <person name="Huard M.D."/>
            <person name="Hughes L."/>
            <person name="Hurhula B."/>
            <person name="Husby M.E."/>
            <person name="Kamat A."/>
            <person name="Kanga B."/>
            <person name="Kashin S."/>
            <person name="Khazanovich D."/>
            <person name="Kisner P."/>
            <person name="Lance K."/>
            <person name="Lara M."/>
            <person name="Lee W."/>
            <person name="Lennon N."/>
            <person name="Letendre F."/>
            <person name="LeVine R."/>
            <person name="Lipovsky A."/>
            <person name="Liu X."/>
            <person name="Liu J."/>
            <person name="Liu S."/>
            <person name="Lokyitsang T."/>
            <person name="Lokyitsang Y."/>
            <person name="Lubonja R."/>
            <person name="Lui A."/>
            <person name="MacDonald P."/>
            <person name="Magnisalis V."/>
            <person name="Maru K."/>
            <person name="Matthews C."/>
            <person name="McCusker W."/>
            <person name="McDonough S."/>
            <person name="Mehta T."/>
            <person name="Meldrim J."/>
            <person name="Meneus L."/>
            <person name="Mihai O."/>
            <person name="Mihalev A."/>
            <person name="Mihova T."/>
            <person name="Mittelman R."/>
            <person name="Mlenga V."/>
            <person name="Montmayeur A."/>
            <person name="Mulrain L."/>
            <person name="Navidi A."/>
            <person name="Naylor J."/>
            <person name="Negash T."/>
            <person name="Nguyen T."/>
            <person name="Nguyen N."/>
            <person name="Nicol R."/>
            <person name="Norbu C."/>
            <person name="Norbu N."/>
            <person name="Novod N."/>
            <person name="O'Neill B."/>
            <person name="Osman S."/>
            <person name="Markiewicz E."/>
            <person name="Oyono O.L."/>
            <person name="Patti C."/>
            <person name="Phunkhang P."/>
            <person name="Pierre F."/>
            <person name="Priest M."/>
            <person name="Raghuraman S."/>
            <person name="Rege F."/>
            <person name="Reyes R."/>
            <person name="Rise C."/>
            <person name="Rogov P."/>
            <person name="Ross K."/>
            <person name="Ryan E."/>
            <person name="Settipalli S."/>
            <person name="Shea T."/>
            <person name="Sherpa N."/>
            <person name="Shi L."/>
            <person name="Shih D."/>
            <person name="Sparrow T."/>
            <person name="Spaulding J."/>
            <person name="Stalker J."/>
            <person name="Stange-Thomann N."/>
            <person name="Stavropoulos S."/>
            <person name="Stone C."/>
            <person name="Strader C."/>
            <person name="Tesfaye S."/>
            <person name="Thomson T."/>
            <person name="Thoulutsang Y."/>
            <person name="Thoulutsang D."/>
            <person name="Topham K."/>
            <person name="Topping I."/>
            <person name="Tsamla T."/>
            <person name="Vassiliev H."/>
            <person name="Vo A."/>
            <person name="Wangchuk T."/>
            <person name="Wangdi T."/>
            <person name="Weiand M."/>
            <person name="Wilkinson J."/>
            <person name="Wilson A."/>
            <person name="Yadav S."/>
            <person name="Young G."/>
            <person name="Yu Q."/>
            <person name="Zembek L."/>
            <person name="Zhong D."/>
            <person name="Zimmer A."/>
            <person name="Zwirko Z."/>
            <person name="Jaffe D.B."/>
            <person name="Alvarez P."/>
            <person name="Brockman W."/>
            <person name="Butler J."/>
            <person name="Chin C."/>
            <person name="Gnerre S."/>
            <person name="Grabherr M."/>
            <person name="Kleber M."/>
            <person name="Mauceli E."/>
            <person name="MacCallum I."/>
        </authorList>
    </citation>
    <scope>NUCLEOTIDE SEQUENCE [LARGE SCALE GENOMIC DNA]</scope>
    <source>
        <strain evidence="2">Tucson 15287-2541.00</strain>
    </source>
</reference>
<sequence length="79" mass="9098">MADSGWRMANVDWQLKLKPSAAPLAVVLLHPSFQWQRPVCVQVRPLPVLSDSMLGKFVILPNVERCELQYDDIDYEADW</sequence>
<proteinExistence type="predicted"/>
<evidence type="ECO:0000313" key="1">
    <source>
        <dbReference type="EMBL" id="EDV91438.1"/>
    </source>
</evidence>
<gene>
    <name evidence="1" type="primary">Dgri\GH14010</name>
    <name evidence="1" type="ORF">Dgri_GH14010</name>
</gene>
<organism evidence="2">
    <name type="scientific">Drosophila grimshawi</name>
    <name type="common">Hawaiian fruit fly</name>
    <name type="synonym">Idiomyia grimshawi</name>
    <dbReference type="NCBI Taxonomy" id="7222"/>
    <lineage>
        <taxon>Eukaryota</taxon>
        <taxon>Metazoa</taxon>
        <taxon>Ecdysozoa</taxon>
        <taxon>Arthropoda</taxon>
        <taxon>Hexapoda</taxon>
        <taxon>Insecta</taxon>
        <taxon>Pterygota</taxon>
        <taxon>Neoptera</taxon>
        <taxon>Endopterygota</taxon>
        <taxon>Diptera</taxon>
        <taxon>Brachycera</taxon>
        <taxon>Muscomorpha</taxon>
        <taxon>Ephydroidea</taxon>
        <taxon>Drosophilidae</taxon>
        <taxon>Drosophila</taxon>
        <taxon>Hawaiian Drosophila</taxon>
    </lineage>
</organism>
<dbReference type="InParanoid" id="B4JTK9"/>
<protein>
    <submittedName>
        <fullName evidence="1">GH14010</fullName>
    </submittedName>
</protein>
<name>B4JTK9_DROGR</name>
<dbReference type="Proteomes" id="UP000001070">
    <property type="component" value="Unassembled WGS sequence"/>
</dbReference>